<keyword evidence="12 17" id="KW-0598">Phosphotransferase system</keyword>
<dbReference type="InterPro" id="IPR008279">
    <property type="entry name" value="PEP-util_enz_mobile_dom"/>
</dbReference>
<sequence>MSFTLHGIPVSRGIAIGRAYLIAPAALDVDHYLIEPAQIEGEVERFRAAQQHVHRELDTLRADLAADAPSEMGAFINVHSMILNDAMLVQETIDLIRTRRYNVEWALTEQLERLSRHFDDIEDEYLRERKADIEQVVERVLKALAGASATLGGGVHGACDEMIVVAHDIAPADMMQFKTQTFQGFVTDLGGRTSHTAIVARSLGIPAAVGVQHASALIRQDDLIIVDGDHGIVIVDPAPIVLEEYSYRQSEKELEQRKLQRLKFSPTQTLCGTRIELCANIELPEDARAAVNSGASGVGLFRTEFLFMNHKHRLPEEEEQFAAYRRAVELMNGLPVTIRTIDVGADKPLDSMGGGDGYETAANPALGLRAIRWSLSEPQMFLTQLRAILRASAFGTVKILIPMLAHAQEIDQTLDLLREAKRQLDDAGIAYDPNVQVGAMIEIPAAAIALPLFLKRLDFLSIGTNDLIQYTLAIDRADNAVAHLYDPLHPAVLHLIAFTLREAKRAGVPVSVCGEMAGDPALTRLLLGMGLTEFSMHPSQLLVVKQEVLRSHLKTLEKPVADVLASFEPEEVQAALKRVAQA</sequence>
<dbReference type="Gene3D" id="3.50.30.10">
    <property type="entry name" value="Phosphohistidine domain"/>
    <property type="match status" value="1"/>
</dbReference>
<organism evidence="21 22">
    <name type="scientific">Paraburkholderia strydomiana</name>
    <dbReference type="NCBI Taxonomy" id="1245417"/>
    <lineage>
        <taxon>Bacteria</taxon>
        <taxon>Pseudomonadati</taxon>
        <taxon>Pseudomonadota</taxon>
        <taxon>Betaproteobacteria</taxon>
        <taxon>Burkholderiales</taxon>
        <taxon>Burkholderiaceae</taxon>
        <taxon>Paraburkholderia</taxon>
    </lineage>
</organism>
<dbReference type="Proteomes" id="UP001629392">
    <property type="component" value="Unassembled WGS sequence"/>
</dbReference>
<dbReference type="PROSITE" id="PS00370">
    <property type="entry name" value="PEP_ENZYMES_PHOS_SITE"/>
    <property type="match status" value="1"/>
</dbReference>
<comment type="cofactor">
    <cofactor evidence="2 17">
        <name>Mg(2+)</name>
        <dbReference type="ChEBI" id="CHEBI:18420"/>
    </cofactor>
</comment>
<dbReference type="SUPFAM" id="SSF51621">
    <property type="entry name" value="Phosphoenolpyruvate/pyruvate domain"/>
    <property type="match status" value="1"/>
</dbReference>
<dbReference type="InterPro" id="IPR015813">
    <property type="entry name" value="Pyrv/PenolPyrv_kinase-like_dom"/>
</dbReference>
<keyword evidence="10 17" id="KW-0762">Sugar transport</keyword>
<dbReference type="Pfam" id="PF02896">
    <property type="entry name" value="PEP-utilizers_C"/>
    <property type="match status" value="1"/>
</dbReference>
<evidence type="ECO:0000256" key="11">
    <source>
        <dbReference type="ARBA" id="ARBA00022679"/>
    </source>
</evidence>
<comment type="caution">
    <text evidence="21">The sequence shown here is derived from an EMBL/GenBank/DDBJ whole genome shotgun (WGS) entry which is preliminary data.</text>
</comment>
<dbReference type="InterPro" id="IPR006318">
    <property type="entry name" value="PTS_EI-like"/>
</dbReference>
<dbReference type="Pfam" id="PF05524">
    <property type="entry name" value="PEP-utilisers_N"/>
    <property type="match status" value="1"/>
</dbReference>
<evidence type="ECO:0000259" key="18">
    <source>
        <dbReference type="Pfam" id="PF00391"/>
    </source>
</evidence>
<proteinExistence type="inferred from homology"/>
<evidence type="ECO:0000313" key="22">
    <source>
        <dbReference type="Proteomes" id="UP001629392"/>
    </source>
</evidence>
<evidence type="ECO:0000256" key="15">
    <source>
        <dbReference type="ARBA" id="ARBA00022842"/>
    </source>
</evidence>
<comment type="similarity">
    <text evidence="5 17">Belongs to the PEP-utilizing enzyme family.</text>
</comment>
<keyword evidence="14 17" id="KW-0418">Kinase</keyword>
<evidence type="ECO:0000256" key="4">
    <source>
        <dbReference type="ARBA" id="ARBA00004496"/>
    </source>
</evidence>
<keyword evidence="11 17" id="KW-0808">Transferase</keyword>
<evidence type="ECO:0000313" key="21">
    <source>
        <dbReference type="EMBL" id="MFM0720023.1"/>
    </source>
</evidence>
<evidence type="ECO:0000256" key="2">
    <source>
        <dbReference type="ARBA" id="ARBA00001946"/>
    </source>
</evidence>
<evidence type="ECO:0000256" key="1">
    <source>
        <dbReference type="ARBA" id="ARBA00000683"/>
    </source>
</evidence>
<keyword evidence="8 17" id="KW-0813">Transport</keyword>
<comment type="catalytic activity">
    <reaction evidence="1 17">
        <text>L-histidyl-[protein] + phosphoenolpyruvate = N(pros)-phospho-L-histidyl-[protein] + pyruvate</text>
        <dbReference type="Rhea" id="RHEA:23880"/>
        <dbReference type="Rhea" id="RHEA-COMP:9745"/>
        <dbReference type="Rhea" id="RHEA-COMP:9746"/>
        <dbReference type="ChEBI" id="CHEBI:15361"/>
        <dbReference type="ChEBI" id="CHEBI:29979"/>
        <dbReference type="ChEBI" id="CHEBI:58702"/>
        <dbReference type="ChEBI" id="CHEBI:64837"/>
        <dbReference type="EC" id="2.7.3.9"/>
    </reaction>
</comment>
<dbReference type="Pfam" id="PF00391">
    <property type="entry name" value="PEP-utilizers"/>
    <property type="match status" value="1"/>
</dbReference>
<dbReference type="InterPro" id="IPR018274">
    <property type="entry name" value="PEP_util_AS"/>
</dbReference>
<dbReference type="PANTHER" id="PTHR46244">
    <property type="entry name" value="PHOSPHOENOLPYRUVATE-PROTEIN PHOSPHOTRANSFERASE"/>
    <property type="match status" value="1"/>
</dbReference>
<keyword evidence="15 17" id="KW-0460">Magnesium</keyword>
<gene>
    <name evidence="21" type="primary">ptsP</name>
    <name evidence="21" type="ORF">PQQ73_27265</name>
</gene>
<dbReference type="PIRSF" id="PIRSF000732">
    <property type="entry name" value="PTS_enzyme_I"/>
    <property type="match status" value="1"/>
</dbReference>
<dbReference type="Gene3D" id="1.10.274.10">
    <property type="entry name" value="PtsI, HPr-binding domain"/>
    <property type="match status" value="1"/>
</dbReference>
<comment type="subcellular location">
    <subcellularLocation>
        <location evidence="4 17">Cytoplasm</location>
    </subcellularLocation>
</comment>
<evidence type="ECO:0000256" key="12">
    <source>
        <dbReference type="ARBA" id="ARBA00022683"/>
    </source>
</evidence>
<dbReference type="InterPro" id="IPR024692">
    <property type="entry name" value="PTS_EI"/>
</dbReference>
<dbReference type="EMBL" id="JAQQCL010000025">
    <property type="protein sequence ID" value="MFM0720023.1"/>
    <property type="molecule type" value="Genomic_DNA"/>
</dbReference>
<name>A0ABW9ELY6_9BURK</name>
<dbReference type="InterPro" id="IPR023151">
    <property type="entry name" value="PEP_util_CS"/>
</dbReference>
<keyword evidence="22" id="KW-1185">Reference proteome</keyword>
<feature type="domain" description="PEP-utilising enzyme mobile" evidence="18">
    <location>
        <begin position="161"/>
        <end position="231"/>
    </location>
</feature>
<dbReference type="InterPro" id="IPR040442">
    <property type="entry name" value="Pyrv_kinase-like_dom_sf"/>
</dbReference>
<dbReference type="GO" id="GO:0008965">
    <property type="term" value="F:phosphoenolpyruvate-protein phosphotransferase activity"/>
    <property type="evidence" value="ECO:0007669"/>
    <property type="project" value="UniProtKB-EC"/>
</dbReference>
<dbReference type="InterPro" id="IPR050499">
    <property type="entry name" value="PEP-utilizing_PTS_enzyme"/>
</dbReference>
<evidence type="ECO:0000256" key="9">
    <source>
        <dbReference type="ARBA" id="ARBA00022490"/>
    </source>
</evidence>
<keyword evidence="9 17" id="KW-0963">Cytoplasm</keyword>
<evidence type="ECO:0000256" key="8">
    <source>
        <dbReference type="ARBA" id="ARBA00022448"/>
    </source>
</evidence>
<evidence type="ECO:0000256" key="6">
    <source>
        <dbReference type="ARBA" id="ARBA00012232"/>
    </source>
</evidence>
<dbReference type="InterPro" id="IPR008731">
    <property type="entry name" value="PTS_EIN"/>
</dbReference>
<evidence type="ECO:0000259" key="20">
    <source>
        <dbReference type="Pfam" id="PF05524"/>
    </source>
</evidence>
<evidence type="ECO:0000256" key="5">
    <source>
        <dbReference type="ARBA" id="ARBA00007837"/>
    </source>
</evidence>
<comment type="function">
    <text evidence="3 17">General (non sugar-specific) component of the phosphoenolpyruvate-dependent sugar phosphotransferase system (sugar PTS). This major carbohydrate active-transport system catalyzes the phosphorylation of incoming sugar substrates concomitantly with their translocation across the cell membrane. Enzyme I transfers the phosphoryl group from phosphoenolpyruvate (PEP) to the phosphoryl carrier protein (HPr).</text>
</comment>
<feature type="domain" description="PEP-utilising enzyme C-terminal" evidence="19">
    <location>
        <begin position="258"/>
        <end position="551"/>
    </location>
</feature>
<evidence type="ECO:0000256" key="3">
    <source>
        <dbReference type="ARBA" id="ARBA00002728"/>
    </source>
</evidence>
<dbReference type="PROSITE" id="PS00742">
    <property type="entry name" value="PEP_ENZYMES_2"/>
    <property type="match status" value="1"/>
</dbReference>
<feature type="domain" description="Phosphotransferase system enzyme I N-terminal" evidence="20">
    <location>
        <begin position="6"/>
        <end position="129"/>
    </location>
</feature>
<evidence type="ECO:0000256" key="7">
    <source>
        <dbReference type="ARBA" id="ARBA00016544"/>
    </source>
</evidence>
<dbReference type="InterPro" id="IPR036618">
    <property type="entry name" value="PtsI_HPr-bd_sf"/>
</dbReference>
<accession>A0ABW9ELY6</accession>
<evidence type="ECO:0000256" key="17">
    <source>
        <dbReference type="PIRNR" id="PIRNR000732"/>
    </source>
</evidence>
<evidence type="ECO:0000259" key="19">
    <source>
        <dbReference type="Pfam" id="PF02896"/>
    </source>
</evidence>
<keyword evidence="13 17" id="KW-0479">Metal-binding</keyword>
<dbReference type="EC" id="2.7.3.9" evidence="6 17"/>
<evidence type="ECO:0000256" key="16">
    <source>
        <dbReference type="ARBA" id="ARBA00033235"/>
    </source>
</evidence>
<protein>
    <recommendedName>
        <fullName evidence="7 17">Phosphoenolpyruvate-protein phosphotransferase</fullName>
        <ecNumber evidence="6 17">2.7.3.9</ecNumber>
    </recommendedName>
    <alternativeName>
        <fullName evidence="16 17">Phosphotransferase system, enzyme I</fullName>
    </alternativeName>
</protein>
<reference evidence="21 22" key="1">
    <citation type="journal article" date="2024" name="Chem. Sci.">
        <title>Discovery of megapolipeptins by genome mining of a Burkholderiales bacteria collection.</title>
        <authorList>
            <person name="Paulo B.S."/>
            <person name="Recchia M.J.J."/>
            <person name="Lee S."/>
            <person name="Fergusson C.H."/>
            <person name="Romanowski S.B."/>
            <person name="Hernandez A."/>
            <person name="Krull N."/>
            <person name="Liu D.Y."/>
            <person name="Cavanagh H."/>
            <person name="Bos A."/>
            <person name="Gray C.A."/>
            <person name="Murphy B.T."/>
            <person name="Linington R.G."/>
            <person name="Eustaquio A.S."/>
        </authorList>
    </citation>
    <scope>NUCLEOTIDE SEQUENCE [LARGE SCALE GENOMIC DNA]</scope>
    <source>
        <strain evidence="21 22">RL17-350-BIC-E</strain>
    </source>
</reference>
<evidence type="ECO:0000256" key="10">
    <source>
        <dbReference type="ARBA" id="ARBA00022597"/>
    </source>
</evidence>
<dbReference type="Gene3D" id="3.20.20.60">
    <property type="entry name" value="Phosphoenolpyruvate-binding domains"/>
    <property type="match status" value="1"/>
</dbReference>
<dbReference type="PRINTS" id="PR01736">
    <property type="entry name" value="PHPHTRNFRASE"/>
</dbReference>
<dbReference type="InterPro" id="IPR036637">
    <property type="entry name" value="Phosphohistidine_dom_sf"/>
</dbReference>
<dbReference type="RefSeq" id="WP_408145584.1">
    <property type="nucleotide sequence ID" value="NZ_JAQQCJ010000001.1"/>
</dbReference>
<dbReference type="SUPFAM" id="SSF47831">
    <property type="entry name" value="Enzyme I of the PEP:sugar phosphotransferase system HPr-binding (sub)domain"/>
    <property type="match status" value="1"/>
</dbReference>
<dbReference type="SUPFAM" id="SSF52009">
    <property type="entry name" value="Phosphohistidine domain"/>
    <property type="match status" value="1"/>
</dbReference>
<dbReference type="NCBIfam" id="TIGR01417">
    <property type="entry name" value="PTS_I_fam"/>
    <property type="match status" value="1"/>
</dbReference>
<evidence type="ECO:0000256" key="14">
    <source>
        <dbReference type="ARBA" id="ARBA00022777"/>
    </source>
</evidence>
<evidence type="ECO:0000256" key="13">
    <source>
        <dbReference type="ARBA" id="ARBA00022723"/>
    </source>
</evidence>
<dbReference type="PANTHER" id="PTHR46244:SF3">
    <property type="entry name" value="PHOSPHOENOLPYRUVATE-PROTEIN PHOSPHOTRANSFERASE"/>
    <property type="match status" value="1"/>
</dbReference>
<dbReference type="InterPro" id="IPR000121">
    <property type="entry name" value="PEP_util_C"/>
</dbReference>